<sequence length="432" mass="48782">MEEVYNLVSIDIIEKAVSGDTDAFSEIYRAYYNKVYFIATHFFRDEQVASDVLQEVFIKVYKKLRNLNDPKYFHAWIQRIVYNECLNYARKEKKYTTLEDGYAVDNFEDVKQDDISTIIENKQVMNAIMDSLNSMSIPLKSVGILRYYEELPLEEISKILNIPRGTVSSRLNKIKKTLRVDLQKQGISPKSYSVLLLSPGVLEQAYRLLSELCSEGASVNSDILQKILGGGTLFGMAFKTKVAVATAAAVCFTGAAYIHSRPSEPVGGGVLALPMIQQPAIAEMSKITGVHFNQEWTNQVVEIEVDTSNTNYDRLLIDGVQTTQVAQNGTYTIQLEKDGKVIDAFEITVSNIDVESPTGYHTNEEFLYTLYLGDNASQINYATIELYRNGVLSNDYTYDIEANIIQIYSPLDVHDLFYVYDYAGNRLEIEIG</sequence>
<dbReference type="InterPro" id="IPR014284">
    <property type="entry name" value="RNA_pol_sigma-70_dom"/>
</dbReference>
<evidence type="ECO:0000256" key="5">
    <source>
        <dbReference type="ARBA" id="ARBA00023163"/>
    </source>
</evidence>
<comment type="similarity">
    <text evidence="1">Belongs to the sigma-70 factor family. ECF subfamily.</text>
</comment>
<keyword evidence="5" id="KW-0804">Transcription</keyword>
<proteinExistence type="inferred from homology"/>
<dbReference type="InterPro" id="IPR036388">
    <property type="entry name" value="WH-like_DNA-bd_sf"/>
</dbReference>
<reference evidence="8 9" key="1">
    <citation type="submission" date="2019-03" db="EMBL/GenBank/DDBJ databases">
        <title>Genomic Encyclopedia of Type Strains, Phase IV (KMG-IV): sequencing the most valuable type-strain genomes for metagenomic binning, comparative biology and taxonomic classification.</title>
        <authorList>
            <person name="Goeker M."/>
        </authorList>
    </citation>
    <scope>NUCLEOTIDE SEQUENCE [LARGE SCALE GENOMIC DNA]</scope>
    <source>
        <strain evidence="8 9">DSM 28867</strain>
    </source>
</reference>
<accession>A0A4R7Z8H0</accession>
<dbReference type="AlphaFoldDB" id="A0A4R7Z8H0"/>
<name>A0A4R7Z8H0_9FIRM</name>
<feature type="domain" description="RNA polymerase sigma-70 region 2" evidence="6">
    <location>
        <begin position="27"/>
        <end position="94"/>
    </location>
</feature>
<evidence type="ECO:0000313" key="8">
    <source>
        <dbReference type="EMBL" id="TDW09825.1"/>
    </source>
</evidence>
<evidence type="ECO:0000313" key="9">
    <source>
        <dbReference type="Proteomes" id="UP000294743"/>
    </source>
</evidence>
<dbReference type="Proteomes" id="UP000294743">
    <property type="component" value="Unassembled WGS sequence"/>
</dbReference>
<evidence type="ECO:0000259" key="7">
    <source>
        <dbReference type="Pfam" id="PF04545"/>
    </source>
</evidence>
<dbReference type="GO" id="GO:0006352">
    <property type="term" value="P:DNA-templated transcription initiation"/>
    <property type="evidence" value="ECO:0007669"/>
    <property type="project" value="InterPro"/>
</dbReference>
<dbReference type="InterPro" id="IPR007627">
    <property type="entry name" value="RNA_pol_sigma70_r2"/>
</dbReference>
<dbReference type="Pfam" id="PF04545">
    <property type="entry name" value="Sigma70_r4"/>
    <property type="match status" value="1"/>
</dbReference>
<dbReference type="RefSeq" id="WP_166667631.1">
    <property type="nucleotide sequence ID" value="NZ_SODD01000058.1"/>
</dbReference>
<dbReference type="SUPFAM" id="SSF88659">
    <property type="entry name" value="Sigma3 and sigma4 domains of RNA polymerase sigma factors"/>
    <property type="match status" value="1"/>
</dbReference>
<dbReference type="EMBL" id="SODD01000058">
    <property type="protein sequence ID" value="TDW09825.1"/>
    <property type="molecule type" value="Genomic_DNA"/>
</dbReference>
<protein>
    <submittedName>
        <fullName evidence="8">RNA polymerase sigma factor (Sigma-70 family)</fullName>
    </submittedName>
</protein>
<keyword evidence="9" id="KW-1185">Reference proteome</keyword>
<dbReference type="Gene3D" id="1.10.10.10">
    <property type="entry name" value="Winged helix-like DNA-binding domain superfamily/Winged helix DNA-binding domain"/>
    <property type="match status" value="1"/>
</dbReference>
<evidence type="ECO:0000259" key="6">
    <source>
        <dbReference type="Pfam" id="PF04542"/>
    </source>
</evidence>
<evidence type="ECO:0000256" key="4">
    <source>
        <dbReference type="ARBA" id="ARBA00023125"/>
    </source>
</evidence>
<dbReference type="NCBIfam" id="TIGR02937">
    <property type="entry name" value="sigma70-ECF"/>
    <property type="match status" value="1"/>
</dbReference>
<dbReference type="InterPro" id="IPR039425">
    <property type="entry name" value="RNA_pol_sigma-70-like"/>
</dbReference>
<dbReference type="Pfam" id="PF04542">
    <property type="entry name" value="Sigma70_r2"/>
    <property type="match status" value="1"/>
</dbReference>
<evidence type="ECO:0000256" key="2">
    <source>
        <dbReference type="ARBA" id="ARBA00023015"/>
    </source>
</evidence>
<dbReference type="GO" id="GO:0016987">
    <property type="term" value="F:sigma factor activity"/>
    <property type="evidence" value="ECO:0007669"/>
    <property type="project" value="UniProtKB-KW"/>
</dbReference>
<dbReference type="InterPro" id="IPR007630">
    <property type="entry name" value="RNA_pol_sigma70_r4"/>
</dbReference>
<dbReference type="CDD" id="cd06171">
    <property type="entry name" value="Sigma70_r4"/>
    <property type="match status" value="1"/>
</dbReference>
<dbReference type="GO" id="GO:0003677">
    <property type="term" value="F:DNA binding"/>
    <property type="evidence" value="ECO:0007669"/>
    <property type="project" value="UniProtKB-KW"/>
</dbReference>
<dbReference type="PANTHER" id="PTHR43133">
    <property type="entry name" value="RNA POLYMERASE ECF-TYPE SIGMA FACTO"/>
    <property type="match status" value="1"/>
</dbReference>
<dbReference type="Gene3D" id="1.10.1740.10">
    <property type="match status" value="1"/>
</dbReference>
<feature type="domain" description="RNA polymerase sigma-70 region 4" evidence="7">
    <location>
        <begin position="145"/>
        <end position="179"/>
    </location>
</feature>
<keyword evidence="2" id="KW-0805">Transcription regulation</keyword>
<dbReference type="InterPro" id="IPR013324">
    <property type="entry name" value="RNA_pol_sigma_r3/r4-like"/>
</dbReference>
<dbReference type="InterPro" id="IPR013325">
    <property type="entry name" value="RNA_pol_sigma_r2"/>
</dbReference>
<dbReference type="SUPFAM" id="SSF88946">
    <property type="entry name" value="Sigma2 domain of RNA polymerase sigma factors"/>
    <property type="match status" value="1"/>
</dbReference>
<keyword evidence="3" id="KW-0731">Sigma factor</keyword>
<gene>
    <name evidence="8" type="ORF">EDD63_15810</name>
</gene>
<keyword evidence="4" id="KW-0238">DNA-binding</keyword>
<evidence type="ECO:0000256" key="1">
    <source>
        <dbReference type="ARBA" id="ARBA00010641"/>
    </source>
</evidence>
<evidence type="ECO:0000256" key="3">
    <source>
        <dbReference type="ARBA" id="ARBA00023082"/>
    </source>
</evidence>
<dbReference type="PANTHER" id="PTHR43133:SF51">
    <property type="entry name" value="RNA POLYMERASE SIGMA FACTOR"/>
    <property type="match status" value="1"/>
</dbReference>
<organism evidence="8 9">
    <name type="scientific">Breznakia blatticola</name>
    <dbReference type="NCBI Taxonomy" id="1754012"/>
    <lineage>
        <taxon>Bacteria</taxon>
        <taxon>Bacillati</taxon>
        <taxon>Bacillota</taxon>
        <taxon>Erysipelotrichia</taxon>
        <taxon>Erysipelotrichales</taxon>
        <taxon>Erysipelotrichaceae</taxon>
        <taxon>Breznakia</taxon>
    </lineage>
</organism>
<comment type="caution">
    <text evidence="8">The sequence shown here is derived from an EMBL/GenBank/DDBJ whole genome shotgun (WGS) entry which is preliminary data.</text>
</comment>